<dbReference type="Gene3D" id="3.90.20.20">
    <property type="match status" value="1"/>
</dbReference>
<keyword evidence="6 10" id="KW-0143">Chaperone</keyword>
<evidence type="ECO:0000256" key="12">
    <source>
        <dbReference type="RuleBase" id="RU004478"/>
    </source>
</evidence>
<comment type="similarity">
    <text evidence="2 10 12">Belongs to the GrpE family.</text>
</comment>
<comment type="function">
    <text evidence="7 10 11">Participates actively in the response to hyperosmotic and heat shock by preventing the aggregation of stress-denatured proteins, in association with DnaK and GrpE. It is the nucleotide exchange factor for DnaK and may function as a thermosensor. Unfolded proteins bind initially to DnaJ; upon interaction with the DnaJ-bound protein, DnaK hydrolyzes its bound ATP, resulting in the formation of a stable complex. GrpE releases ADP from DnaK; ATP binding to DnaK triggers the release of the substrate protein, thus completing the reaction cycle. Several rounds of ATP-dependent interactions between DnaJ, DnaK and GrpE are required for fully efficient folding.</text>
</comment>
<keyword evidence="4 10" id="KW-0963">Cytoplasm</keyword>
<evidence type="ECO:0000256" key="13">
    <source>
        <dbReference type="SAM" id="MobiDB-lite"/>
    </source>
</evidence>
<sequence>MTENKTNEELDQQKNDQTVEAREADIEKDEAAIEAAEADIEENESDDEASEPTDPKDDEIAALKQQVEAEENKYLKLYAEFDNFKRRNRQEMELNNKYKHQKIVEDLLPIIDNLERALKIEGESESFNSLLKGVEMVYNDLVNTLMKHDVKEIESTGHTFDPNFHQAVMTEASDEADGTIIEEFQKGYMLKDRVIRPSMVKVSE</sequence>
<evidence type="ECO:0000256" key="2">
    <source>
        <dbReference type="ARBA" id="ARBA00009054"/>
    </source>
</evidence>
<dbReference type="PANTHER" id="PTHR21237:SF23">
    <property type="entry name" value="GRPE PROTEIN HOMOLOG, MITOCHONDRIAL"/>
    <property type="match status" value="1"/>
</dbReference>
<proteinExistence type="inferred from homology"/>
<evidence type="ECO:0000313" key="15">
    <source>
        <dbReference type="Proteomes" id="UP000436284"/>
    </source>
</evidence>
<dbReference type="InterPro" id="IPR013805">
    <property type="entry name" value="GrpE_CC"/>
</dbReference>
<evidence type="ECO:0000256" key="6">
    <source>
        <dbReference type="ARBA" id="ARBA00023186"/>
    </source>
</evidence>
<comment type="subcellular location">
    <subcellularLocation>
        <location evidence="1 10">Cytoplasm</location>
    </subcellularLocation>
</comment>
<name>A0A6N8U1T3_9STAP</name>
<dbReference type="HAMAP" id="MF_01151">
    <property type="entry name" value="GrpE"/>
    <property type="match status" value="1"/>
</dbReference>
<dbReference type="GO" id="GO:0051087">
    <property type="term" value="F:protein-folding chaperone binding"/>
    <property type="evidence" value="ECO:0007669"/>
    <property type="project" value="InterPro"/>
</dbReference>
<dbReference type="PRINTS" id="PR00773">
    <property type="entry name" value="GRPEPROTEIN"/>
</dbReference>
<dbReference type="GO" id="GO:0005737">
    <property type="term" value="C:cytoplasm"/>
    <property type="evidence" value="ECO:0007669"/>
    <property type="project" value="UniProtKB-SubCell"/>
</dbReference>
<dbReference type="GO" id="GO:0006457">
    <property type="term" value="P:protein folding"/>
    <property type="evidence" value="ECO:0007669"/>
    <property type="project" value="InterPro"/>
</dbReference>
<reference evidence="14 15" key="1">
    <citation type="submission" date="2019-12" db="EMBL/GenBank/DDBJ databases">
        <title>Salinicoccus cyprini sp. nov., isolated from gastro-intestinal tract of mirror carp, Cyprinus carpio var. specularis, collected from Gobind Sagar Reservoir, Himachal Pradesh, India.</title>
        <authorList>
            <person name="Talwar C."/>
            <person name="Singh A.K."/>
            <person name="Lal R."/>
            <person name="Negi R.K."/>
        </authorList>
    </citation>
    <scope>NUCLEOTIDE SEQUENCE [LARGE SCALE GENOMIC DNA]</scope>
    <source>
        <strain evidence="14 15">J-82</strain>
    </source>
</reference>
<evidence type="ECO:0000256" key="7">
    <source>
        <dbReference type="ARBA" id="ARBA00053401"/>
    </source>
</evidence>
<comment type="subunit">
    <text evidence="3 10">Homodimer.</text>
</comment>
<feature type="compositionally biased region" description="Basic and acidic residues" evidence="13">
    <location>
        <begin position="1"/>
        <end position="31"/>
    </location>
</feature>
<dbReference type="GO" id="GO:0042803">
    <property type="term" value="F:protein homodimerization activity"/>
    <property type="evidence" value="ECO:0007669"/>
    <property type="project" value="InterPro"/>
</dbReference>
<dbReference type="PROSITE" id="PS01071">
    <property type="entry name" value="GRPE"/>
    <property type="match status" value="1"/>
</dbReference>
<dbReference type="GO" id="GO:0000774">
    <property type="term" value="F:adenyl-nucleotide exchange factor activity"/>
    <property type="evidence" value="ECO:0007669"/>
    <property type="project" value="InterPro"/>
</dbReference>
<evidence type="ECO:0000256" key="8">
    <source>
        <dbReference type="ARBA" id="ARBA00072274"/>
    </source>
</evidence>
<accession>A0A6N8U1T3</accession>
<organism evidence="14 15">
    <name type="scientific">Salinicoccus hispanicus</name>
    <dbReference type="NCBI Taxonomy" id="157225"/>
    <lineage>
        <taxon>Bacteria</taxon>
        <taxon>Bacillati</taxon>
        <taxon>Bacillota</taxon>
        <taxon>Bacilli</taxon>
        <taxon>Bacillales</taxon>
        <taxon>Staphylococcaceae</taxon>
        <taxon>Salinicoccus</taxon>
    </lineage>
</organism>
<dbReference type="GO" id="GO:0051082">
    <property type="term" value="F:unfolded protein binding"/>
    <property type="evidence" value="ECO:0007669"/>
    <property type="project" value="TreeGrafter"/>
</dbReference>
<dbReference type="AlphaFoldDB" id="A0A6N8U1T3"/>
<evidence type="ECO:0000256" key="9">
    <source>
        <dbReference type="ARBA" id="ARBA00076414"/>
    </source>
</evidence>
<evidence type="ECO:0000256" key="10">
    <source>
        <dbReference type="HAMAP-Rule" id="MF_01151"/>
    </source>
</evidence>
<gene>
    <name evidence="10 14" type="primary">grpE</name>
    <name evidence="14" type="ORF">GQ671_02045</name>
</gene>
<feature type="compositionally biased region" description="Acidic residues" evidence="13">
    <location>
        <begin position="36"/>
        <end position="51"/>
    </location>
</feature>
<dbReference type="InterPro" id="IPR009012">
    <property type="entry name" value="GrpE_head"/>
</dbReference>
<evidence type="ECO:0000256" key="3">
    <source>
        <dbReference type="ARBA" id="ARBA00011738"/>
    </source>
</evidence>
<dbReference type="InterPro" id="IPR000740">
    <property type="entry name" value="GrpE"/>
</dbReference>
<keyword evidence="15" id="KW-1185">Reference proteome</keyword>
<dbReference type="NCBIfam" id="NF010738">
    <property type="entry name" value="PRK14140.1"/>
    <property type="match status" value="1"/>
</dbReference>
<evidence type="ECO:0000256" key="5">
    <source>
        <dbReference type="ARBA" id="ARBA00023016"/>
    </source>
</evidence>
<evidence type="ECO:0000256" key="4">
    <source>
        <dbReference type="ARBA" id="ARBA00022490"/>
    </source>
</evidence>
<evidence type="ECO:0000256" key="1">
    <source>
        <dbReference type="ARBA" id="ARBA00004496"/>
    </source>
</evidence>
<dbReference type="FunFam" id="2.30.22.10:FF:000001">
    <property type="entry name" value="Protein GrpE"/>
    <property type="match status" value="1"/>
</dbReference>
<dbReference type="SUPFAM" id="SSF51064">
    <property type="entry name" value="Head domain of nucleotide exchange factor GrpE"/>
    <property type="match status" value="1"/>
</dbReference>
<dbReference type="EMBL" id="WUUK01000001">
    <property type="protein sequence ID" value="MXQ50081.1"/>
    <property type="molecule type" value="Genomic_DNA"/>
</dbReference>
<dbReference type="SUPFAM" id="SSF58014">
    <property type="entry name" value="Coiled-coil domain of nucleotide exchange factor GrpE"/>
    <property type="match status" value="1"/>
</dbReference>
<keyword evidence="5 10" id="KW-0346">Stress response</keyword>
<feature type="region of interest" description="Disordered" evidence="13">
    <location>
        <begin position="1"/>
        <end position="58"/>
    </location>
</feature>
<dbReference type="RefSeq" id="WP_160651948.1">
    <property type="nucleotide sequence ID" value="NZ_JBHRWU010000001.1"/>
</dbReference>
<dbReference type="OrthoDB" id="9812586at2"/>
<dbReference type="CDD" id="cd00446">
    <property type="entry name" value="GrpE"/>
    <property type="match status" value="1"/>
</dbReference>
<dbReference type="PANTHER" id="PTHR21237">
    <property type="entry name" value="GRPE PROTEIN"/>
    <property type="match status" value="1"/>
</dbReference>
<comment type="caution">
    <text evidence="14">The sequence shown here is derived from an EMBL/GenBank/DDBJ whole genome shotgun (WGS) entry which is preliminary data.</text>
</comment>
<evidence type="ECO:0000256" key="11">
    <source>
        <dbReference type="RuleBase" id="RU000639"/>
    </source>
</evidence>
<evidence type="ECO:0000313" key="14">
    <source>
        <dbReference type="EMBL" id="MXQ50081.1"/>
    </source>
</evidence>
<dbReference type="Proteomes" id="UP000436284">
    <property type="component" value="Unassembled WGS sequence"/>
</dbReference>
<protein>
    <recommendedName>
        <fullName evidence="8 10">Protein GrpE</fullName>
    </recommendedName>
    <alternativeName>
        <fullName evidence="9 10">HSP-70 cofactor</fullName>
    </alternativeName>
</protein>
<dbReference type="Pfam" id="PF01025">
    <property type="entry name" value="GrpE"/>
    <property type="match status" value="1"/>
</dbReference>
<dbReference type="Gene3D" id="2.30.22.10">
    <property type="entry name" value="Head domain of nucleotide exchange factor GrpE"/>
    <property type="match status" value="1"/>
</dbReference>